<gene>
    <name evidence="3" type="ORF">ERS007741_03884</name>
    <name evidence="2" type="ORF">ERS027659_03810</name>
</gene>
<feature type="region of interest" description="Disordered" evidence="1">
    <location>
        <begin position="29"/>
        <end position="49"/>
    </location>
</feature>
<dbReference type="EMBL" id="CHKL01000663">
    <property type="protein sequence ID" value="COX14382.1"/>
    <property type="molecule type" value="Genomic_DNA"/>
</dbReference>
<name>A0A655JLV3_MYCTX</name>
<organism evidence="3 4">
    <name type="scientific">Mycobacterium tuberculosis</name>
    <dbReference type="NCBI Taxonomy" id="1773"/>
    <lineage>
        <taxon>Bacteria</taxon>
        <taxon>Bacillati</taxon>
        <taxon>Actinomycetota</taxon>
        <taxon>Actinomycetes</taxon>
        <taxon>Mycobacteriales</taxon>
        <taxon>Mycobacteriaceae</taxon>
        <taxon>Mycobacterium</taxon>
        <taxon>Mycobacterium tuberculosis complex</taxon>
    </lineage>
</organism>
<accession>A0A655JLV3</accession>
<evidence type="ECO:0000313" key="4">
    <source>
        <dbReference type="Proteomes" id="UP000048600"/>
    </source>
</evidence>
<protein>
    <submittedName>
        <fullName evidence="3">Uncharacterized protein</fullName>
    </submittedName>
</protein>
<evidence type="ECO:0000313" key="3">
    <source>
        <dbReference type="EMBL" id="COX14382.1"/>
    </source>
</evidence>
<evidence type="ECO:0000313" key="5">
    <source>
        <dbReference type="Proteomes" id="UP000050164"/>
    </source>
</evidence>
<sequence>MKSPLPSAWITLAAPVGTVSQLMIFTEPASAVSHPRPTPATADSTANTATKISSDIAAAARNAWTGRYPRRSRR</sequence>
<evidence type="ECO:0000256" key="1">
    <source>
        <dbReference type="SAM" id="MobiDB-lite"/>
    </source>
</evidence>
<reference evidence="4 5" key="1">
    <citation type="submission" date="2015-03" db="EMBL/GenBank/DDBJ databases">
        <authorList>
            <consortium name="Pathogen Informatics"/>
        </authorList>
    </citation>
    <scope>NUCLEOTIDE SEQUENCE [LARGE SCALE GENOMIC DNA]</scope>
    <source>
        <strain evidence="2 5">Bir 185</strain>
        <strain evidence="3 4">P00601463</strain>
    </source>
</reference>
<dbReference type="AlphaFoldDB" id="A0A655JLV3"/>
<evidence type="ECO:0000313" key="2">
    <source>
        <dbReference type="EMBL" id="CKS97870.1"/>
    </source>
</evidence>
<proteinExistence type="predicted"/>
<dbReference type="EMBL" id="CNFT01001188">
    <property type="protein sequence ID" value="CKS97870.1"/>
    <property type="molecule type" value="Genomic_DNA"/>
</dbReference>
<dbReference type="Proteomes" id="UP000050164">
    <property type="component" value="Unassembled WGS sequence"/>
</dbReference>
<dbReference type="Proteomes" id="UP000048600">
    <property type="component" value="Unassembled WGS sequence"/>
</dbReference>